<dbReference type="InterPro" id="IPR001138">
    <property type="entry name" value="Zn2Cys6_DnaBD"/>
</dbReference>
<feature type="compositionally biased region" description="Pro residues" evidence="2">
    <location>
        <begin position="79"/>
        <end position="97"/>
    </location>
</feature>
<feature type="region of interest" description="Disordered" evidence="2">
    <location>
        <begin position="467"/>
        <end position="488"/>
    </location>
</feature>
<feature type="compositionally biased region" description="Low complexity" evidence="2">
    <location>
        <begin position="1184"/>
        <end position="1196"/>
    </location>
</feature>
<proteinExistence type="predicted"/>
<feature type="compositionally biased region" description="Low complexity" evidence="2">
    <location>
        <begin position="27"/>
        <end position="36"/>
    </location>
</feature>
<dbReference type="PANTHER" id="PTHR47785">
    <property type="entry name" value="ZN(II)2CYS6 TRANSCRIPTION FACTOR (EUROFUNG)-RELATED-RELATED"/>
    <property type="match status" value="1"/>
</dbReference>
<feature type="region of interest" description="Disordered" evidence="2">
    <location>
        <begin position="670"/>
        <end position="704"/>
    </location>
</feature>
<dbReference type="SMART" id="SM00066">
    <property type="entry name" value="GAL4"/>
    <property type="match status" value="1"/>
</dbReference>
<feature type="compositionally biased region" description="Pro residues" evidence="2">
    <location>
        <begin position="138"/>
        <end position="147"/>
    </location>
</feature>
<feature type="compositionally biased region" description="Pro residues" evidence="2">
    <location>
        <begin position="186"/>
        <end position="200"/>
    </location>
</feature>
<feature type="region of interest" description="Disordered" evidence="2">
    <location>
        <begin position="989"/>
        <end position="1008"/>
    </location>
</feature>
<dbReference type="InterPro" id="IPR036864">
    <property type="entry name" value="Zn2-C6_fun-type_DNA-bd_sf"/>
</dbReference>
<keyword evidence="1" id="KW-0539">Nucleus</keyword>
<dbReference type="PANTHER" id="PTHR47785:SF4">
    <property type="entry name" value="ZN(II)2CYS6 TRANSCRIPTION FACTOR (EUROFUNG)"/>
    <property type="match status" value="1"/>
</dbReference>
<feature type="compositionally biased region" description="Basic and acidic residues" evidence="2">
    <location>
        <begin position="7"/>
        <end position="17"/>
    </location>
</feature>
<dbReference type="PROSITE" id="PS50048">
    <property type="entry name" value="ZN2_CY6_FUNGAL_2"/>
    <property type="match status" value="1"/>
</dbReference>
<evidence type="ECO:0000313" key="4">
    <source>
        <dbReference type="EMBL" id="KAF2402514.1"/>
    </source>
</evidence>
<evidence type="ECO:0000259" key="3">
    <source>
        <dbReference type="PROSITE" id="PS50048"/>
    </source>
</evidence>
<dbReference type="AlphaFoldDB" id="A0A6G1I2V1"/>
<feature type="compositionally biased region" description="Polar residues" evidence="2">
    <location>
        <begin position="162"/>
        <end position="174"/>
    </location>
</feature>
<dbReference type="GO" id="GO:0008270">
    <property type="term" value="F:zinc ion binding"/>
    <property type="evidence" value="ECO:0007669"/>
    <property type="project" value="InterPro"/>
</dbReference>
<accession>A0A6G1I2V1</accession>
<protein>
    <recommendedName>
        <fullName evidence="3">Zn(2)-C6 fungal-type domain-containing protein</fullName>
    </recommendedName>
</protein>
<organism evidence="4 5">
    <name type="scientific">Trichodelitschia bisporula</name>
    <dbReference type="NCBI Taxonomy" id="703511"/>
    <lineage>
        <taxon>Eukaryota</taxon>
        <taxon>Fungi</taxon>
        <taxon>Dikarya</taxon>
        <taxon>Ascomycota</taxon>
        <taxon>Pezizomycotina</taxon>
        <taxon>Dothideomycetes</taxon>
        <taxon>Dothideomycetes incertae sedis</taxon>
        <taxon>Phaeotrichales</taxon>
        <taxon>Phaeotrichaceae</taxon>
        <taxon>Trichodelitschia</taxon>
    </lineage>
</organism>
<dbReference type="CDD" id="cd00067">
    <property type="entry name" value="GAL4"/>
    <property type="match status" value="1"/>
</dbReference>
<dbReference type="InterPro" id="IPR053181">
    <property type="entry name" value="EcdB-like_regulator"/>
</dbReference>
<dbReference type="GO" id="GO:0000981">
    <property type="term" value="F:DNA-binding transcription factor activity, RNA polymerase II-specific"/>
    <property type="evidence" value="ECO:0007669"/>
    <property type="project" value="InterPro"/>
</dbReference>
<gene>
    <name evidence="4" type="ORF">EJ06DRAFT_343294</name>
</gene>
<reference evidence="4" key="1">
    <citation type="journal article" date="2020" name="Stud. Mycol.">
        <title>101 Dothideomycetes genomes: a test case for predicting lifestyles and emergence of pathogens.</title>
        <authorList>
            <person name="Haridas S."/>
            <person name="Albert R."/>
            <person name="Binder M."/>
            <person name="Bloem J."/>
            <person name="Labutti K."/>
            <person name="Salamov A."/>
            <person name="Andreopoulos B."/>
            <person name="Baker S."/>
            <person name="Barry K."/>
            <person name="Bills G."/>
            <person name="Bluhm B."/>
            <person name="Cannon C."/>
            <person name="Castanera R."/>
            <person name="Culley D."/>
            <person name="Daum C."/>
            <person name="Ezra D."/>
            <person name="Gonzalez J."/>
            <person name="Henrissat B."/>
            <person name="Kuo A."/>
            <person name="Liang C."/>
            <person name="Lipzen A."/>
            <person name="Lutzoni F."/>
            <person name="Magnuson J."/>
            <person name="Mondo S."/>
            <person name="Nolan M."/>
            <person name="Ohm R."/>
            <person name="Pangilinan J."/>
            <person name="Park H.-J."/>
            <person name="Ramirez L."/>
            <person name="Alfaro M."/>
            <person name="Sun H."/>
            <person name="Tritt A."/>
            <person name="Yoshinaga Y."/>
            <person name="Zwiers L.-H."/>
            <person name="Turgeon B."/>
            <person name="Goodwin S."/>
            <person name="Spatafora J."/>
            <person name="Crous P."/>
            <person name="Grigoriev I."/>
        </authorList>
    </citation>
    <scope>NUCLEOTIDE SEQUENCE</scope>
    <source>
        <strain evidence="4">CBS 262.69</strain>
    </source>
</reference>
<evidence type="ECO:0000256" key="1">
    <source>
        <dbReference type="ARBA" id="ARBA00023242"/>
    </source>
</evidence>
<dbReference type="PROSITE" id="PS00463">
    <property type="entry name" value="ZN2_CY6_FUNGAL_1"/>
    <property type="match status" value="1"/>
</dbReference>
<feature type="region of interest" description="Disordered" evidence="2">
    <location>
        <begin position="589"/>
        <end position="615"/>
    </location>
</feature>
<feature type="region of interest" description="Disordered" evidence="2">
    <location>
        <begin position="1136"/>
        <end position="1196"/>
    </location>
</feature>
<feature type="compositionally biased region" description="Polar residues" evidence="2">
    <location>
        <begin position="670"/>
        <end position="697"/>
    </location>
</feature>
<feature type="domain" description="Zn(2)-C6 fungal-type" evidence="3">
    <location>
        <begin position="288"/>
        <end position="317"/>
    </location>
</feature>
<dbReference type="CDD" id="cd12148">
    <property type="entry name" value="fungal_TF_MHR"/>
    <property type="match status" value="1"/>
</dbReference>
<name>A0A6G1I2V1_9PEZI</name>
<dbReference type="Pfam" id="PF00172">
    <property type="entry name" value="Zn_clus"/>
    <property type="match status" value="1"/>
</dbReference>
<evidence type="ECO:0000313" key="5">
    <source>
        <dbReference type="Proteomes" id="UP000799640"/>
    </source>
</evidence>
<dbReference type="Proteomes" id="UP000799640">
    <property type="component" value="Unassembled WGS sequence"/>
</dbReference>
<dbReference type="SUPFAM" id="SSF57701">
    <property type="entry name" value="Zn2/Cys6 DNA-binding domain"/>
    <property type="match status" value="1"/>
</dbReference>
<evidence type="ECO:0000256" key="2">
    <source>
        <dbReference type="SAM" id="MobiDB-lite"/>
    </source>
</evidence>
<dbReference type="OrthoDB" id="5244761at2759"/>
<keyword evidence="5" id="KW-1185">Reference proteome</keyword>
<dbReference type="Gene3D" id="4.10.240.10">
    <property type="entry name" value="Zn(2)-C6 fungal-type DNA-binding domain"/>
    <property type="match status" value="1"/>
</dbReference>
<dbReference type="EMBL" id="ML996691">
    <property type="protein sequence ID" value="KAF2402514.1"/>
    <property type="molecule type" value="Genomic_DNA"/>
</dbReference>
<sequence length="1196" mass="131751">MEGVPDTSKRVRLDQDRAAYNPPPAPIHSASASGPSVQPQQYSDHPPSAPPALHYRLPPTTLPPQAHTPTQPSLVSIGPPGPRPQHHPPPSPPPGIGAPPYRETLPDPRTISHFQPPISHPGYGSDHRPGYGAVNPAPHTPLPPPPVTLQHHQQPPAPYSAEPTSQPPVVTASPTVPEPQRGVGLPPQPPGPPVQDPSNPPMEHGNHPQPSVQFGVMDPHGIPNGLPYPPPQLQQQDPYAAHHHQQHPGSYPPTPVVGTFPSNGFGGQGPAGFGNLAHKRRQVRAQQACNHCRQRKQKCDEARPCGYCKTEGVECEYREVPPPKTDRTMMQMLDQHRALGDRVGSLEETILRMESNQQQTVDLLQQLVRSQAKADPNLGYAAEAKAEAEAIPAQPAAGNKEDPEVKNVFSVDTAPPQHNTGAHHLIEWKGITKYFQQAGVFSEEYAQREEEKQPLLAPYGYRHFSEDRSGSAPMADAPSPALSGVSPHSDPIGWPSPDDSIFGDSFKPTPNSQQTNVGGLNPDASLRLDRSTVHRLYSSYMRNMWVLHPFLGAAWLEKETDQFIRQYSPTPLTPQSSFVVPPIPPNRAGYGGLPAKRKRPSTEDEHYYDSSGMPYSAPPRHEIRKSPRNAIILLVLALGKLLEHDAWFLQDGKPVPPAVNNFLGSQYMATSPTDFKPSPTQSHASLNHASPGAQSGYASRSSSAERSSERRKFCVRNVDKIPGLAYFASALHILSTIIAGTDIIHAQAFLLAGLYYGQLGKVMESWTWISNASRVTNILRMKNQEYLRMDPTPLDPENQFSLQPDKLDDDATLILMLCWSTLQLESDIRAEFDRLPSSGLQWAENHLKIPATAVGVPLRKLSLPTGEDVDWEEAVLLYSAHIWVRLLLNRTHMALYAHNLNATPVTKAKEDSRLSWADADAGMLWHSLAQWRSMLPIHLQWRDGDKPPNNLQEARLRAKYYGAAYIILRPFLYHALDNMSDATLDPNQWLQKRPREPSPPPVSKDGELQGVKQLPKLSALRKEDLVNSSELADTVLWCCQKCIDFATYSTIAFDGLTDDMKKRPKVTNIHGTATAQFGNVLVLTNAYKSWLRPFVPRDTLISLLRRTIKLHRHLAPLSSLFNIHVSVLEEAFKDVQAEGDSPRGHASSNWQGHHHLTGHSGLGRSARHPSAGSPASAGTPRMYSMDSSSAHSSFSG</sequence>
<feature type="region of interest" description="Disordered" evidence="2">
    <location>
        <begin position="1"/>
        <end position="275"/>
    </location>
</feature>